<dbReference type="GO" id="GO:0051537">
    <property type="term" value="F:2 iron, 2 sulfur cluster binding"/>
    <property type="evidence" value="ECO:0007669"/>
    <property type="project" value="UniProtKB-KW"/>
</dbReference>
<evidence type="ECO:0000313" key="8">
    <source>
        <dbReference type="EMBL" id="NGY04317.1"/>
    </source>
</evidence>
<dbReference type="CDD" id="cd00207">
    <property type="entry name" value="fer2"/>
    <property type="match status" value="1"/>
</dbReference>
<protein>
    <submittedName>
        <fullName evidence="8">2Fe-2S iron-sulfur cluster binding domain-containing protein</fullName>
    </submittedName>
</protein>
<evidence type="ECO:0000256" key="2">
    <source>
        <dbReference type="ARBA" id="ARBA00022714"/>
    </source>
</evidence>
<evidence type="ECO:0000256" key="1">
    <source>
        <dbReference type="ARBA" id="ARBA00010914"/>
    </source>
</evidence>
<dbReference type="Proteomes" id="UP000472676">
    <property type="component" value="Unassembled WGS sequence"/>
</dbReference>
<dbReference type="GO" id="GO:0009055">
    <property type="term" value="F:electron transfer activity"/>
    <property type="evidence" value="ECO:0007669"/>
    <property type="project" value="TreeGrafter"/>
</dbReference>
<keyword evidence="5" id="KW-0411">Iron-sulfur</keyword>
<keyword evidence="2" id="KW-0001">2Fe-2S</keyword>
<comment type="cofactor">
    <cofactor evidence="6">
        <name>[2Fe-2S] cluster</name>
        <dbReference type="ChEBI" id="CHEBI:190135"/>
    </cofactor>
</comment>
<dbReference type="PANTHER" id="PTHR23426">
    <property type="entry name" value="FERREDOXIN/ADRENODOXIN"/>
    <property type="match status" value="1"/>
</dbReference>
<organism evidence="8 9">
    <name type="scientific">Solimonas terrae</name>
    <dbReference type="NCBI Taxonomy" id="1396819"/>
    <lineage>
        <taxon>Bacteria</taxon>
        <taxon>Pseudomonadati</taxon>
        <taxon>Pseudomonadota</taxon>
        <taxon>Gammaproteobacteria</taxon>
        <taxon>Nevskiales</taxon>
        <taxon>Nevskiaceae</taxon>
        <taxon>Solimonas</taxon>
    </lineage>
</organism>
<keyword evidence="3" id="KW-0479">Metal-binding</keyword>
<evidence type="ECO:0000256" key="6">
    <source>
        <dbReference type="ARBA" id="ARBA00034078"/>
    </source>
</evidence>
<name>A0A6M2BQF4_9GAMM</name>
<keyword evidence="9" id="KW-1185">Reference proteome</keyword>
<evidence type="ECO:0000313" key="9">
    <source>
        <dbReference type="Proteomes" id="UP000472676"/>
    </source>
</evidence>
<evidence type="ECO:0000259" key="7">
    <source>
        <dbReference type="PROSITE" id="PS51085"/>
    </source>
</evidence>
<dbReference type="GO" id="GO:0046872">
    <property type="term" value="F:metal ion binding"/>
    <property type="evidence" value="ECO:0007669"/>
    <property type="project" value="UniProtKB-KW"/>
</dbReference>
<evidence type="ECO:0000256" key="3">
    <source>
        <dbReference type="ARBA" id="ARBA00022723"/>
    </source>
</evidence>
<reference evidence="8 9" key="1">
    <citation type="journal article" date="2014" name="Int. J. Syst. Evol. Microbiol.">
        <title>Solimonas terrae sp. nov., isolated from soil.</title>
        <authorList>
            <person name="Kim S.J."/>
            <person name="Moon J.Y."/>
            <person name="Weon H.Y."/>
            <person name="Ahn J.H."/>
            <person name="Chen W.M."/>
            <person name="Kwon S.W."/>
        </authorList>
    </citation>
    <scope>NUCLEOTIDE SEQUENCE [LARGE SCALE GENOMIC DNA]</scope>
    <source>
        <strain evidence="8 9">KIS83-12</strain>
    </source>
</reference>
<dbReference type="InterPro" id="IPR012675">
    <property type="entry name" value="Beta-grasp_dom_sf"/>
</dbReference>
<sequence>MTRAVFITTEGERIALDCGSEPSMMRVAVANGVPGIDADCGGSMVCGTCHVHVPEDWLAKLPPKSSMEAEILDYVPEPHPRARLSCQIPVDDATDGIELTIPRSQR</sequence>
<accession>A0A6M2BQF4</accession>
<dbReference type="RefSeq" id="WP_166253424.1">
    <property type="nucleotide sequence ID" value="NZ_JAAMOW010000003.1"/>
</dbReference>
<dbReference type="EMBL" id="JAAMOW010000003">
    <property type="protein sequence ID" value="NGY04317.1"/>
    <property type="molecule type" value="Genomic_DNA"/>
</dbReference>
<dbReference type="Pfam" id="PF00111">
    <property type="entry name" value="Fer2"/>
    <property type="match status" value="1"/>
</dbReference>
<dbReference type="PROSITE" id="PS51085">
    <property type="entry name" value="2FE2S_FER_2"/>
    <property type="match status" value="1"/>
</dbReference>
<feature type="domain" description="2Fe-2S ferredoxin-type" evidence="7">
    <location>
        <begin position="3"/>
        <end position="105"/>
    </location>
</feature>
<proteinExistence type="inferred from homology"/>
<dbReference type="Gene3D" id="3.10.20.30">
    <property type="match status" value="1"/>
</dbReference>
<dbReference type="InterPro" id="IPR036010">
    <property type="entry name" value="2Fe-2S_ferredoxin-like_sf"/>
</dbReference>
<dbReference type="GO" id="GO:0140647">
    <property type="term" value="P:P450-containing electron transport chain"/>
    <property type="evidence" value="ECO:0007669"/>
    <property type="project" value="InterPro"/>
</dbReference>
<dbReference type="AlphaFoldDB" id="A0A6M2BQF4"/>
<comment type="caution">
    <text evidence="8">The sequence shown here is derived from an EMBL/GenBank/DDBJ whole genome shotgun (WGS) entry which is preliminary data.</text>
</comment>
<dbReference type="InterPro" id="IPR001041">
    <property type="entry name" value="2Fe-2S_ferredoxin-type"/>
</dbReference>
<keyword evidence="4" id="KW-0408">Iron</keyword>
<comment type="similarity">
    <text evidence="1">Belongs to the adrenodoxin/putidaredoxin family.</text>
</comment>
<dbReference type="SUPFAM" id="SSF54292">
    <property type="entry name" value="2Fe-2S ferredoxin-like"/>
    <property type="match status" value="1"/>
</dbReference>
<dbReference type="InterPro" id="IPR001055">
    <property type="entry name" value="Adrenodoxin-like"/>
</dbReference>
<dbReference type="PANTHER" id="PTHR23426:SF65">
    <property type="entry name" value="FERREDOXIN-2, MITOCHONDRIAL"/>
    <property type="match status" value="1"/>
</dbReference>
<gene>
    <name evidence="8" type="ORF">G7Y85_06045</name>
</gene>
<evidence type="ECO:0000256" key="5">
    <source>
        <dbReference type="ARBA" id="ARBA00023014"/>
    </source>
</evidence>
<dbReference type="PRINTS" id="PR00355">
    <property type="entry name" value="ADRENODOXIN"/>
</dbReference>
<evidence type="ECO:0000256" key="4">
    <source>
        <dbReference type="ARBA" id="ARBA00023004"/>
    </source>
</evidence>